<name>D5G5Y7_TUBMM</name>
<dbReference type="Proteomes" id="UP000006911">
    <property type="component" value="Unassembled WGS sequence"/>
</dbReference>
<proteinExistence type="predicted"/>
<reference evidence="1 2" key="1">
    <citation type="journal article" date="2010" name="Nature">
        <title>Perigord black truffle genome uncovers evolutionary origins and mechanisms of symbiosis.</title>
        <authorList>
            <person name="Martin F."/>
            <person name="Kohler A."/>
            <person name="Murat C."/>
            <person name="Balestrini R."/>
            <person name="Coutinho P.M."/>
            <person name="Jaillon O."/>
            <person name="Montanini B."/>
            <person name="Morin E."/>
            <person name="Noel B."/>
            <person name="Percudani R."/>
            <person name="Porcel B."/>
            <person name="Rubini A."/>
            <person name="Amicucci A."/>
            <person name="Amselem J."/>
            <person name="Anthouard V."/>
            <person name="Arcioni S."/>
            <person name="Artiguenave F."/>
            <person name="Aury J.M."/>
            <person name="Ballario P."/>
            <person name="Bolchi A."/>
            <person name="Brenna A."/>
            <person name="Brun A."/>
            <person name="Buee M."/>
            <person name="Cantarel B."/>
            <person name="Chevalier G."/>
            <person name="Couloux A."/>
            <person name="Da Silva C."/>
            <person name="Denoeud F."/>
            <person name="Duplessis S."/>
            <person name="Ghignone S."/>
            <person name="Hilselberger B."/>
            <person name="Iotti M."/>
            <person name="Marcais B."/>
            <person name="Mello A."/>
            <person name="Miranda M."/>
            <person name="Pacioni G."/>
            <person name="Quesneville H."/>
            <person name="Riccioni C."/>
            <person name="Ruotolo R."/>
            <person name="Splivallo R."/>
            <person name="Stocchi V."/>
            <person name="Tisserant E."/>
            <person name="Viscomi A.R."/>
            <person name="Zambonelli A."/>
            <person name="Zampieri E."/>
            <person name="Henrissat B."/>
            <person name="Lebrun M.H."/>
            <person name="Paolocci F."/>
            <person name="Bonfante P."/>
            <person name="Ottonello S."/>
            <person name="Wincker P."/>
        </authorList>
    </citation>
    <scope>NUCLEOTIDE SEQUENCE [LARGE SCALE GENOMIC DNA]</scope>
    <source>
        <strain evidence="1 2">Mel28</strain>
    </source>
</reference>
<evidence type="ECO:0000313" key="1">
    <source>
        <dbReference type="EMBL" id="CAZ79930.1"/>
    </source>
</evidence>
<dbReference type="EMBL" id="FN430003">
    <property type="protein sequence ID" value="CAZ79930.1"/>
    <property type="molecule type" value="Genomic_DNA"/>
</dbReference>
<keyword evidence="2" id="KW-1185">Reference proteome</keyword>
<gene>
    <name evidence="1" type="ORF">GSTUM_00001557001</name>
</gene>
<protein>
    <submittedName>
        <fullName evidence="1">(Perigord truffle) hypothetical protein</fullName>
    </submittedName>
</protein>
<sequence>MTENGGQSRSSLTHR</sequence>
<dbReference type="InParanoid" id="D5G5Y7"/>
<dbReference type="KEGG" id="tml:GSTUM_00001557001"/>
<organism evidence="1 2">
    <name type="scientific">Tuber melanosporum (strain Mel28)</name>
    <name type="common">Perigord black truffle</name>
    <dbReference type="NCBI Taxonomy" id="656061"/>
    <lineage>
        <taxon>Eukaryota</taxon>
        <taxon>Fungi</taxon>
        <taxon>Dikarya</taxon>
        <taxon>Ascomycota</taxon>
        <taxon>Pezizomycotina</taxon>
        <taxon>Pezizomycetes</taxon>
        <taxon>Pezizales</taxon>
        <taxon>Tuberaceae</taxon>
        <taxon>Tuber</taxon>
    </lineage>
</organism>
<evidence type="ECO:0000313" key="2">
    <source>
        <dbReference type="Proteomes" id="UP000006911"/>
    </source>
</evidence>
<dbReference type="HOGENOM" id="CLU_3434186_0_0_1"/>
<accession>D5G5Y7</accession>